<evidence type="ECO:0000313" key="10">
    <source>
        <dbReference type="Proteomes" id="UP001295423"/>
    </source>
</evidence>
<comment type="similarity">
    <text evidence="2">Belongs to the TMEM208 family.</text>
</comment>
<keyword evidence="3 8" id="KW-0812">Transmembrane</keyword>
<dbReference type="EMBL" id="CAKOGP040002388">
    <property type="protein sequence ID" value="CAJ1968501.1"/>
    <property type="molecule type" value="Genomic_DNA"/>
</dbReference>
<dbReference type="InterPro" id="IPR008506">
    <property type="entry name" value="SND2/TMEM208"/>
</dbReference>
<dbReference type="PANTHER" id="PTHR13505">
    <property type="entry name" value="TRANSMEMBRANE PROTEIN 208"/>
    <property type="match status" value="1"/>
</dbReference>
<evidence type="ECO:0000256" key="6">
    <source>
        <dbReference type="ARBA" id="ARBA00023136"/>
    </source>
</evidence>
<keyword evidence="6 8" id="KW-0472">Membrane</keyword>
<keyword evidence="10" id="KW-1185">Reference proteome</keyword>
<keyword evidence="5 8" id="KW-1133">Transmembrane helix</keyword>
<proteinExistence type="inferred from homology"/>
<feature type="compositionally biased region" description="Low complexity" evidence="7">
    <location>
        <begin position="139"/>
        <end position="154"/>
    </location>
</feature>
<organism evidence="9 10">
    <name type="scientific">Cylindrotheca closterium</name>
    <dbReference type="NCBI Taxonomy" id="2856"/>
    <lineage>
        <taxon>Eukaryota</taxon>
        <taxon>Sar</taxon>
        <taxon>Stramenopiles</taxon>
        <taxon>Ochrophyta</taxon>
        <taxon>Bacillariophyta</taxon>
        <taxon>Bacillariophyceae</taxon>
        <taxon>Bacillariophycidae</taxon>
        <taxon>Bacillariales</taxon>
        <taxon>Bacillariaceae</taxon>
        <taxon>Cylindrotheca</taxon>
    </lineage>
</organism>
<feature type="transmembrane region" description="Helical" evidence="8">
    <location>
        <begin position="47"/>
        <end position="68"/>
    </location>
</feature>
<evidence type="ECO:0000313" key="9">
    <source>
        <dbReference type="EMBL" id="CAJ1968501.1"/>
    </source>
</evidence>
<dbReference type="Proteomes" id="UP001295423">
    <property type="component" value="Unassembled WGS sequence"/>
</dbReference>
<feature type="transmembrane region" description="Helical" evidence="8">
    <location>
        <begin position="19"/>
        <end position="38"/>
    </location>
</feature>
<keyword evidence="4" id="KW-0256">Endoplasmic reticulum</keyword>
<dbReference type="GO" id="GO:0006624">
    <property type="term" value="P:vacuolar protein processing"/>
    <property type="evidence" value="ECO:0007669"/>
    <property type="project" value="TreeGrafter"/>
</dbReference>
<dbReference type="GO" id="GO:0005773">
    <property type="term" value="C:vacuole"/>
    <property type="evidence" value="ECO:0007669"/>
    <property type="project" value="GOC"/>
</dbReference>
<evidence type="ECO:0000256" key="4">
    <source>
        <dbReference type="ARBA" id="ARBA00022824"/>
    </source>
</evidence>
<evidence type="ECO:0000256" key="5">
    <source>
        <dbReference type="ARBA" id="ARBA00022989"/>
    </source>
</evidence>
<protein>
    <recommendedName>
        <fullName evidence="11">Transmembrane protein 208</fullName>
    </recommendedName>
</protein>
<feature type="transmembrane region" description="Helical" evidence="8">
    <location>
        <begin position="111"/>
        <end position="130"/>
    </location>
</feature>
<name>A0AAD2GCJ6_9STRA</name>
<dbReference type="GO" id="GO:0005789">
    <property type="term" value="C:endoplasmic reticulum membrane"/>
    <property type="evidence" value="ECO:0007669"/>
    <property type="project" value="UniProtKB-SubCell"/>
</dbReference>
<evidence type="ECO:0000256" key="8">
    <source>
        <dbReference type="SAM" id="Phobius"/>
    </source>
</evidence>
<reference evidence="9" key="1">
    <citation type="submission" date="2023-08" db="EMBL/GenBank/DDBJ databases">
        <authorList>
            <person name="Audoor S."/>
            <person name="Bilcke G."/>
        </authorList>
    </citation>
    <scope>NUCLEOTIDE SEQUENCE</scope>
</reference>
<dbReference type="Pfam" id="PF05620">
    <property type="entry name" value="TMEM208_SND2"/>
    <property type="match status" value="1"/>
</dbReference>
<evidence type="ECO:0000256" key="7">
    <source>
        <dbReference type="SAM" id="MobiDB-lite"/>
    </source>
</evidence>
<accession>A0AAD2GCJ6</accession>
<comment type="caution">
    <text evidence="9">The sequence shown here is derived from an EMBL/GenBank/DDBJ whole genome shotgun (WGS) entry which is preliminary data.</text>
</comment>
<comment type="subcellular location">
    <subcellularLocation>
        <location evidence="1">Endoplasmic reticulum membrane</location>
        <topology evidence="1">Multi-pass membrane protein</topology>
    </subcellularLocation>
</comment>
<gene>
    <name evidence="9" type="ORF">CYCCA115_LOCUS23268</name>
</gene>
<evidence type="ECO:0008006" key="11">
    <source>
        <dbReference type="Google" id="ProtNLM"/>
    </source>
</evidence>
<evidence type="ECO:0000256" key="3">
    <source>
        <dbReference type="ARBA" id="ARBA00022692"/>
    </source>
</evidence>
<feature type="region of interest" description="Disordered" evidence="7">
    <location>
        <begin position="137"/>
        <end position="182"/>
    </location>
</feature>
<evidence type="ECO:0000256" key="2">
    <source>
        <dbReference type="ARBA" id="ARBA00009950"/>
    </source>
</evidence>
<evidence type="ECO:0000256" key="1">
    <source>
        <dbReference type="ARBA" id="ARBA00004477"/>
    </source>
</evidence>
<dbReference type="PANTHER" id="PTHR13505:SF7">
    <property type="entry name" value="TRANSMEMBRANE PROTEIN 208"/>
    <property type="match status" value="1"/>
</dbReference>
<dbReference type="AlphaFoldDB" id="A0AAD2GCJ6"/>
<sequence length="182" mass="20082">MANAAAKKAAAAKAATDKFYKPFLLVTNLMYLVLLIILRRSTMIIDGILEGLCIIATYALQIYAYVGILDQAATTTSSSTKRKELTGGQHLDWLALSLIVQFGSVLHSKRWFWLLFIFPVATLYSLYSAVKGGVGGGTNTNTNTSNTNTTTNNNAGESMTDEYEQGGTRREKRAEKRRKKWS</sequence>